<dbReference type="InterPro" id="IPR016181">
    <property type="entry name" value="Acyl_CoA_acyltransferase"/>
</dbReference>
<dbReference type="OrthoDB" id="4250781at2759"/>
<dbReference type="Proteomes" id="UP000799772">
    <property type="component" value="Unassembled WGS sequence"/>
</dbReference>
<dbReference type="InterPro" id="IPR019432">
    <property type="entry name" value="Acyltransferase_MbtK/IucB-like"/>
</dbReference>
<dbReference type="Pfam" id="PF13523">
    <property type="entry name" value="Acetyltransf_8"/>
    <property type="match status" value="1"/>
</dbReference>
<sequence length="439" mass="49722">MSSPSPSEDPRPNVIAKLALPHPYLTEYFIVPEETLPRDRKLLQVLPAQSKQNLENASSLTLHDGSISFTAPKDESPDHAPPISDNTLWARNQRASLSTFEWTSDLPPSLGQAWLVVYAIFTMRPDLEVFRCQLSGSRSEELEEGLKASLLALEHPFCQKQESPPSVEPIVVISRSAFWQGAASPFGRRSPWTPSSPTTSISPPSDRIVRSKFPLAIAHRLHPRRPPKPAPGAVVYSRYIPSLDEHFSLIAVDYQNEEHLRLFHKWQNDPRVSRGWNQAGTLEEHREHLREQHEDPHTLSVLGRFNDTCFSYFEIYYCKEDLVGAYYDAGDWDRGRLSLVGNASFRGKHRVTAWWPCIIHFCFLDDHRTGAVIGEPIATNNTVLGYDYIHGLNVEKYMDLPHKRAALMKVSRERFFQLSPFGHHGGFIAGTGVPLPSKF</sequence>
<dbReference type="AlphaFoldDB" id="A0A9P4INA3"/>
<dbReference type="PANTHER" id="PTHR31438">
    <property type="entry name" value="LYSINE N-ACYLTRANSFERASE C17G9.06C-RELATED"/>
    <property type="match status" value="1"/>
</dbReference>
<evidence type="ECO:0000313" key="5">
    <source>
        <dbReference type="Proteomes" id="UP000799772"/>
    </source>
</evidence>
<comment type="similarity">
    <text evidence="1">Belongs to the lysine N-acyltransferase MbtK family.</text>
</comment>
<name>A0A9P4INA3_9PEZI</name>
<dbReference type="GO" id="GO:0016410">
    <property type="term" value="F:N-acyltransferase activity"/>
    <property type="evidence" value="ECO:0007669"/>
    <property type="project" value="TreeGrafter"/>
</dbReference>
<dbReference type="GO" id="GO:0019290">
    <property type="term" value="P:siderophore biosynthetic process"/>
    <property type="evidence" value="ECO:0007669"/>
    <property type="project" value="InterPro"/>
</dbReference>
<dbReference type="PANTHER" id="PTHR31438:SF7">
    <property type="entry name" value="ACYLTRANSFERASE MBTK_IUCB-LIKE CONSERVED DOMAIN-CONTAINING PROTEIN"/>
    <property type="match status" value="1"/>
</dbReference>
<dbReference type="EMBL" id="ML978122">
    <property type="protein sequence ID" value="KAF2102360.1"/>
    <property type="molecule type" value="Genomic_DNA"/>
</dbReference>
<evidence type="ECO:0000256" key="1">
    <source>
        <dbReference type="ARBA" id="ARBA00009893"/>
    </source>
</evidence>
<proteinExistence type="inferred from homology"/>
<keyword evidence="5" id="KW-1185">Reference proteome</keyword>
<comment type="caution">
    <text evidence="4">The sequence shown here is derived from an EMBL/GenBank/DDBJ whole genome shotgun (WGS) entry which is preliminary data.</text>
</comment>
<dbReference type="SMART" id="SM01006">
    <property type="entry name" value="AlcB"/>
    <property type="match status" value="1"/>
</dbReference>
<dbReference type="Gene3D" id="3.40.630.30">
    <property type="match status" value="1"/>
</dbReference>
<organism evidence="4 5">
    <name type="scientific">Rhizodiscina lignyota</name>
    <dbReference type="NCBI Taxonomy" id="1504668"/>
    <lineage>
        <taxon>Eukaryota</taxon>
        <taxon>Fungi</taxon>
        <taxon>Dikarya</taxon>
        <taxon>Ascomycota</taxon>
        <taxon>Pezizomycotina</taxon>
        <taxon>Dothideomycetes</taxon>
        <taxon>Pleosporomycetidae</taxon>
        <taxon>Aulographales</taxon>
        <taxon>Rhizodiscinaceae</taxon>
        <taxon>Rhizodiscina</taxon>
    </lineage>
</organism>
<feature type="region of interest" description="Disordered" evidence="2">
    <location>
        <begin position="65"/>
        <end position="85"/>
    </location>
</feature>
<evidence type="ECO:0000256" key="2">
    <source>
        <dbReference type="SAM" id="MobiDB-lite"/>
    </source>
</evidence>
<protein>
    <recommendedName>
        <fullName evidence="3">Acyltransferase MbtK/IucB-like conserved domain-containing protein</fullName>
    </recommendedName>
</protein>
<dbReference type="SUPFAM" id="SSF55729">
    <property type="entry name" value="Acyl-CoA N-acyltransferases (Nat)"/>
    <property type="match status" value="1"/>
</dbReference>
<gene>
    <name evidence="4" type="ORF">NA57DRAFT_33345</name>
</gene>
<accession>A0A9P4INA3</accession>
<evidence type="ECO:0000313" key="4">
    <source>
        <dbReference type="EMBL" id="KAF2102360.1"/>
    </source>
</evidence>
<feature type="domain" description="Acyltransferase MbtK/IucB-like conserved" evidence="3">
    <location>
        <begin position="250"/>
        <end position="299"/>
    </location>
</feature>
<reference evidence="4" key="1">
    <citation type="journal article" date="2020" name="Stud. Mycol.">
        <title>101 Dothideomycetes genomes: a test case for predicting lifestyles and emergence of pathogens.</title>
        <authorList>
            <person name="Haridas S."/>
            <person name="Albert R."/>
            <person name="Binder M."/>
            <person name="Bloem J."/>
            <person name="Labutti K."/>
            <person name="Salamov A."/>
            <person name="Andreopoulos B."/>
            <person name="Baker S."/>
            <person name="Barry K."/>
            <person name="Bills G."/>
            <person name="Bluhm B."/>
            <person name="Cannon C."/>
            <person name="Castanera R."/>
            <person name="Culley D."/>
            <person name="Daum C."/>
            <person name="Ezra D."/>
            <person name="Gonzalez J."/>
            <person name="Henrissat B."/>
            <person name="Kuo A."/>
            <person name="Liang C."/>
            <person name="Lipzen A."/>
            <person name="Lutzoni F."/>
            <person name="Magnuson J."/>
            <person name="Mondo S."/>
            <person name="Nolan M."/>
            <person name="Ohm R."/>
            <person name="Pangilinan J."/>
            <person name="Park H.-J."/>
            <person name="Ramirez L."/>
            <person name="Alfaro M."/>
            <person name="Sun H."/>
            <person name="Tritt A."/>
            <person name="Yoshinaga Y."/>
            <person name="Zwiers L.-H."/>
            <person name="Turgeon B."/>
            <person name="Goodwin S."/>
            <person name="Spatafora J."/>
            <person name="Crous P."/>
            <person name="Grigoriev I."/>
        </authorList>
    </citation>
    <scope>NUCLEOTIDE SEQUENCE</scope>
    <source>
        <strain evidence="4">CBS 133067</strain>
    </source>
</reference>
<evidence type="ECO:0000259" key="3">
    <source>
        <dbReference type="SMART" id="SM01006"/>
    </source>
</evidence>